<dbReference type="PANTHER" id="PTHR23079">
    <property type="entry name" value="RNA-DEPENDENT RNA POLYMERASE"/>
    <property type="match status" value="1"/>
</dbReference>
<keyword evidence="5 8" id="KW-0694">RNA-binding</keyword>
<keyword evidence="2 9" id="KW-0696">RNA-directed RNA polymerase</keyword>
<evidence type="ECO:0000256" key="6">
    <source>
        <dbReference type="ARBA" id="ARBA00023158"/>
    </source>
</evidence>
<protein>
    <recommendedName>
        <fullName evidence="9">RNA-dependent RNA polymerase</fullName>
        <ecNumber evidence="9">2.7.7.48</ecNumber>
    </recommendedName>
</protein>
<dbReference type="PROSITE" id="PS50102">
    <property type="entry name" value="RRM"/>
    <property type="match status" value="1"/>
</dbReference>
<keyword evidence="6" id="KW-0943">RNA-mediated gene silencing</keyword>
<dbReference type="AlphaFoldDB" id="A0A9N8WAQ0"/>
<keyword evidence="12" id="KW-1185">Reference proteome</keyword>
<dbReference type="SUPFAM" id="SSF54928">
    <property type="entry name" value="RNA-binding domain, RBD"/>
    <property type="match status" value="1"/>
</dbReference>
<dbReference type="Gene3D" id="3.30.70.330">
    <property type="match status" value="1"/>
</dbReference>
<dbReference type="GO" id="GO:0030422">
    <property type="term" value="P:siRNA processing"/>
    <property type="evidence" value="ECO:0007669"/>
    <property type="project" value="TreeGrafter"/>
</dbReference>
<organism evidence="11 12">
    <name type="scientific">Paraglomus brasilianum</name>
    <dbReference type="NCBI Taxonomy" id="144538"/>
    <lineage>
        <taxon>Eukaryota</taxon>
        <taxon>Fungi</taxon>
        <taxon>Fungi incertae sedis</taxon>
        <taxon>Mucoromycota</taxon>
        <taxon>Glomeromycotina</taxon>
        <taxon>Glomeromycetes</taxon>
        <taxon>Paraglomerales</taxon>
        <taxon>Paraglomeraceae</taxon>
        <taxon>Paraglomus</taxon>
    </lineage>
</organism>
<keyword evidence="4 9" id="KW-0548">Nucleotidyltransferase</keyword>
<dbReference type="PANTHER" id="PTHR23079:SF55">
    <property type="entry name" value="RNA-DIRECTED RNA POLYMERASE"/>
    <property type="match status" value="1"/>
</dbReference>
<dbReference type="Proteomes" id="UP000789739">
    <property type="component" value="Unassembled WGS sequence"/>
</dbReference>
<dbReference type="InterPro" id="IPR035979">
    <property type="entry name" value="RBD_domain_sf"/>
</dbReference>
<evidence type="ECO:0000256" key="2">
    <source>
        <dbReference type="ARBA" id="ARBA00022484"/>
    </source>
</evidence>
<dbReference type="GO" id="GO:0031380">
    <property type="term" value="C:nuclear RNA-directed RNA polymerase complex"/>
    <property type="evidence" value="ECO:0007669"/>
    <property type="project" value="TreeGrafter"/>
</dbReference>
<evidence type="ECO:0000256" key="8">
    <source>
        <dbReference type="PROSITE-ProRule" id="PRU00176"/>
    </source>
</evidence>
<dbReference type="CDD" id="cd00590">
    <property type="entry name" value="RRM_SF"/>
    <property type="match status" value="1"/>
</dbReference>
<feature type="domain" description="RRM" evidence="10">
    <location>
        <begin position="1"/>
        <end position="84"/>
    </location>
</feature>
<dbReference type="GO" id="GO:0003968">
    <property type="term" value="F:RNA-directed RNA polymerase activity"/>
    <property type="evidence" value="ECO:0007669"/>
    <property type="project" value="UniProtKB-KW"/>
</dbReference>
<comment type="caution">
    <text evidence="11">The sequence shown here is derived from an EMBL/GenBank/DDBJ whole genome shotgun (WGS) entry which is preliminary data.</text>
</comment>
<dbReference type="InterPro" id="IPR057596">
    <property type="entry name" value="RDRP_core"/>
</dbReference>
<evidence type="ECO:0000256" key="3">
    <source>
        <dbReference type="ARBA" id="ARBA00022679"/>
    </source>
</evidence>
<dbReference type="EMBL" id="CAJVPI010000091">
    <property type="protein sequence ID" value="CAG8477963.1"/>
    <property type="molecule type" value="Genomic_DNA"/>
</dbReference>
<reference evidence="11" key="1">
    <citation type="submission" date="2021-06" db="EMBL/GenBank/DDBJ databases">
        <authorList>
            <person name="Kallberg Y."/>
            <person name="Tangrot J."/>
            <person name="Rosling A."/>
        </authorList>
    </citation>
    <scope>NUCLEOTIDE SEQUENCE</scope>
    <source>
        <strain evidence="11">BR232B</strain>
    </source>
</reference>
<dbReference type="GO" id="GO:0003723">
    <property type="term" value="F:RNA binding"/>
    <property type="evidence" value="ECO:0007669"/>
    <property type="project" value="UniProtKB-UniRule"/>
</dbReference>
<dbReference type="Pfam" id="PF05183">
    <property type="entry name" value="RdRP"/>
    <property type="match status" value="1"/>
</dbReference>
<dbReference type="InterPro" id="IPR007855">
    <property type="entry name" value="RDRP"/>
</dbReference>
<evidence type="ECO:0000256" key="1">
    <source>
        <dbReference type="ARBA" id="ARBA00005762"/>
    </source>
</evidence>
<evidence type="ECO:0000256" key="7">
    <source>
        <dbReference type="ARBA" id="ARBA00048744"/>
    </source>
</evidence>
<evidence type="ECO:0000256" key="5">
    <source>
        <dbReference type="ARBA" id="ARBA00022884"/>
    </source>
</evidence>
<accession>A0A9N8WAQ0</accession>
<dbReference type="InterPro" id="IPR000504">
    <property type="entry name" value="RRM_dom"/>
</dbReference>
<evidence type="ECO:0000313" key="11">
    <source>
        <dbReference type="EMBL" id="CAG8477963.1"/>
    </source>
</evidence>
<evidence type="ECO:0000256" key="4">
    <source>
        <dbReference type="ARBA" id="ARBA00022695"/>
    </source>
</evidence>
<dbReference type="OrthoDB" id="6513042at2759"/>
<evidence type="ECO:0000313" key="12">
    <source>
        <dbReference type="Proteomes" id="UP000789739"/>
    </source>
</evidence>
<comment type="catalytic activity">
    <reaction evidence="7 9">
        <text>RNA(n) + a ribonucleoside 5'-triphosphate = RNA(n+1) + diphosphate</text>
        <dbReference type="Rhea" id="RHEA:21248"/>
        <dbReference type="Rhea" id="RHEA-COMP:14527"/>
        <dbReference type="Rhea" id="RHEA-COMP:17342"/>
        <dbReference type="ChEBI" id="CHEBI:33019"/>
        <dbReference type="ChEBI" id="CHEBI:61557"/>
        <dbReference type="ChEBI" id="CHEBI:140395"/>
        <dbReference type="EC" id="2.7.7.48"/>
    </reaction>
</comment>
<dbReference type="InterPro" id="IPR058752">
    <property type="entry name" value="RDRP_C_head"/>
</dbReference>
<comment type="similarity">
    <text evidence="1 9">Belongs to the RdRP family.</text>
</comment>
<evidence type="ECO:0000256" key="9">
    <source>
        <dbReference type="RuleBase" id="RU363098"/>
    </source>
</evidence>
<proteinExistence type="inferred from homology"/>
<dbReference type="EC" id="2.7.7.48" evidence="9"/>
<gene>
    <name evidence="11" type="ORF">PBRASI_LOCUS1421</name>
</gene>
<dbReference type="SMART" id="SM00360">
    <property type="entry name" value="RRM"/>
    <property type="match status" value="1"/>
</dbReference>
<dbReference type="InterPro" id="IPR012677">
    <property type="entry name" value="Nucleotide-bd_a/b_plait_sf"/>
</dbReference>
<keyword evidence="3 9" id="KW-0808">Transferase</keyword>
<name>A0A9N8WAQ0_9GLOM</name>
<dbReference type="Pfam" id="PF26253">
    <property type="entry name" value="RdRP_head"/>
    <property type="match status" value="1"/>
</dbReference>
<evidence type="ECO:0000259" key="10">
    <source>
        <dbReference type="PROSITE" id="PS50102"/>
    </source>
</evidence>
<sequence>MSVHISNIPFQLTKARLIEALSPFISGKITECYLKNHAKLYGCNCGRATIHFEQEEDAEQLLRRARYNKPMLLGRPLTISRAKKRTIHNVAAGTEYLVDSLELGSWSGVSVANKYKRRSKNEEIVWTFLSEYKHSEYWKLQVQKKEFIKLIAENEGRPNVIYINARVLDEQCKGVIIDTSREHRDELVVYLTLKHPPELHKQLEHVLNANINMYHDDNWTVWSRCGDWTGDHNVFGQFLVYRLVLKENIQTVKKALTTIDENLQDCPVKYKNPHPLDETMDGVIYPLLPFKINFELECLLSHNVLTVREVFEYNLQNKLLDIIEEKSVDFAWFCLNQLPVYYWDPADAQYNRRPISYFDEVLASLKNDPTPWRSSKENARYALVNHATVTPTKIFYEGPIYETSNRILREFSQYTDRFLRVRFAEENLDKLFAVENMRYVYEDRVLEILKCGFRCAGRHYEFLAFSSSGLREHACWFVAADGDFSAASIRAWMGDFSDIRSPALLGARMGQTFTSTVGTIEVKPDQVRYIDDIKRNGHVFSDGCGQISHSLAEKAIKKYWGKRDVVDKEIPSVYQIRFRGCKGVVAIGRELEGDVLCIRPSQKKFESHESYTLEIAKAVKAPQQGHLNRQIILLLSNLKIPDSEFLELQNNHQSFIESMMQDSKRAAEVIRQISRDGSHQTRTILEMLKAGLMDEEEPFLEAMLEVKKLFTLKDLKNKARIEVPSTFLLMGVIDETGILEPDQIYVQTSSIISEHQSFKGDKKVRRKHRVWTGRSIVTRNPCLHPGDVSVLRAVDVPELSHLRNCIVFSQNGNSPVVNSMAGGDLDGDEFFVSFDERLIPTETYPSLDYEAPQRKELDRPVNIYDIAEFFRNFMENDRLGTICNNHLTLADQKSLGVFSPECIELAQKASMAVDFNKTGVPVTGRLPTSQESPDFMENPTKTKYESQKILGKLYRNIDLDEHRDNEKRYYRKFPIRPFGRFVEYGYAEYIDDALAQRDSYNQEVRNLMQRYKIKSEPEVFTGSILSVKTCGRHLYDVRDAIASDMAIRITRYRRTKASAWYMVTYDRIKYPDEYAENEKDCLLSFPWIVSDILLDKWNA</sequence>